<gene>
    <name evidence="2" type="ORF">BBRV_LOCUS128397</name>
</gene>
<reference evidence="2" key="1">
    <citation type="submission" date="2020-07" db="EMBL/GenBank/DDBJ databases">
        <authorList>
            <person name="Ferguson B K."/>
        </authorList>
    </citation>
    <scope>NUCLEOTIDE SEQUENCE</scope>
    <source>
        <strain evidence="2">L06</strain>
    </source>
</reference>
<organism evidence="2">
    <name type="scientific">Bracon brevicornis</name>
    <dbReference type="NCBI Taxonomy" id="1563983"/>
    <lineage>
        <taxon>Eukaryota</taxon>
        <taxon>Metazoa</taxon>
        <taxon>Ecdysozoa</taxon>
        <taxon>Arthropoda</taxon>
        <taxon>Hexapoda</taxon>
        <taxon>Insecta</taxon>
        <taxon>Pterygota</taxon>
        <taxon>Neoptera</taxon>
        <taxon>Endopterygota</taxon>
        <taxon>Hymenoptera</taxon>
        <taxon>Apocrita</taxon>
        <taxon>Ichneumonoidea</taxon>
        <taxon>Braconidae</taxon>
        <taxon>Braconinae</taxon>
        <taxon>Bracon</taxon>
    </lineage>
</organism>
<dbReference type="EMBL" id="CADCXW020000353">
    <property type="protein sequence ID" value="CAD1585524.1"/>
    <property type="molecule type" value="Genomic_DNA"/>
</dbReference>
<sequence>MTNYEEKIGEHRHRGQTGEDCLRVTRDIQIVVGAHLPEGNTAEVDRDRVAVAEVSTEEIVNASDILMTDDTLDHQFGGIEDHARDRANGVTISKRKLTILLKSSAEPRNSGILKQRVPE</sequence>
<evidence type="ECO:0000313" key="2">
    <source>
        <dbReference type="EMBL" id="CAD1585524.1"/>
    </source>
</evidence>
<feature type="region of interest" description="Disordered" evidence="1">
    <location>
        <begin position="1"/>
        <end position="20"/>
    </location>
</feature>
<evidence type="ECO:0000256" key="1">
    <source>
        <dbReference type="SAM" id="MobiDB-lite"/>
    </source>
</evidence>
<protein>
    <submittedName>
        <fullName evidence="2">Uncharacterized protein</fullName>
    </submittedName>
</protein>
<dbReference type="AlphaFoldDB" id="A0A6V7MBG3"/>
<accession>A0A6V7MBG3</accession>
<name>A0A6V7MBG3_9HYME</name>
<proteinExistence type="predicted"/>